<evidence type="ECO:0000313" key="13">
    <source>
        <dbReference type="Proteomes" id="UP000503462"/>
    </source>
</evidence>
<dbReference type="GO" id="GO:0006627">
    <property type="term" value="P:protein processing involved in protein targeting to mitochondrion"/>
    <property type="evidence" value="ECO:0007669"/>
    <property type="project" value="TreeGrafter"/>
</dbReference>
<dbReference type="OrthoDB" id="9996127at2759"/>
<dbReference type="PRINTS" id="PR00727">
    <property type="entry name" value="LEADERPTASE"/>
</dbReference>
<gene>
    <name evidence="12" type="ORF">AMS68_006310</name>
</gene>
<feature type="active site" evidence="9">
    <location>
        <position position="87"/>
    </location>
</feature>
<evidence type="ECO:0000259" key="11">
    <source>
        <dbReference type="Pfam" id="PF10502"/>
    </source>
</evidence>
<dbReference type="EMBL" id="CP051142">
    <property type="protein sequence ID" value="QIX00793.1"/>
    <property type="molecule type" value="Genomic_DNA"/>
</dbReference>
<evidence type="ECO:0000256" key="9">
    <source>
        <dbReference type="PIRSR" id="PIRSR600223-1"/>
    </source>
</evidence>
<sequence length="204" mass="22885">MAAINLAARFASYALIGAGGASILKNHVVEFTAVKGESMNPTLSPTFHETGQRDWLVWKKWQPTKDLKRGDLALYMSPNDPEKVVVKRVIALSGDRVQLNPKRQPGYGKLLNELRPDELAAAERWNSFGGHLIVPHGHVWVEGDNWRSSKDSNDYGPISKSLIIGRPWTAVWPAKICLTQPWENYKSKTKVSVGQDVVPQFWLE</sequence>
<organism evidence="12 13">
    <name type="scientific">Peltaster fructicola</name>
    <dbReference type="NCBI Taxonomy" id="286661"/>
    <lineage>
        <taxon>Eukaryota</taxon>
        <taxon>Fungi</taxon>
        <taxon>Dikarya</taxon>
        <taxon>Ascomycota</taxon>
        <taxon>Pezizomycotina</taxon>
        <taxon>Dothideomycetes</taxon>
        <taxon>Dothideomycetes incertae sedis</taxon>
        <taxon>Peltaster</taxon>
    </lineage>
</organism>
<comment type="subcellular location">
    <subcellularLocation>
        <location evidence="1 10">Mitochondrion inner membrane</location>
    </subcellularLocation>
</comment>
<evidence type="ECO:0000256" key="5">
    <source>
        <dbReference type="ARBA" id="ARBA00023128"/>
    </source>
</evidence>
<evidence type="ECO:0000313" key="12">
    <source>
        <dbReference type="EMBL" id="QIX00793.1"/>
    </source>
</evidence>
<evidence type="ECO:0000256" key="4">
    <source>
        <dbReference type="ARBA" id="ARBA00022801"/>
    </source>
</evidence>
<evidence type="ECO:0000256" key="10">
    <source>
        <dbReference type="RuleBase" id="RU362041"/>
    </source>
</evidence>
<feature type="domain" description="Peptidase S26" evidence="11">
    <location>
        <begin position="13"/>
        <end position="169"/>
    </location>
</feature>
<dbReference type="PANTHER" id="PTHR12383:SF16">
    <property type="entry name" value="MITOCHONDRIAL INNER MEMBRANE PROTEASE SUBUNIT 1"/>
    <property type="match status" value="1"/>
</dbReference>
<keyword evidence="3 10" id="KW-0999">Mitochondrion inner membrane</keyword>
<dbReference type="InterPro" id="IPR019756">
    <property type="entry name" value="Pept_S26A_signal_pept_1_Ser-AS"/>
</dbReference>
<dbReference type="PROSITE" id="PS00501">
    <property type="entry name" value="SPASE_I_1"/>
    <property type="match status" value="1"/>
</dbReference>
<keyword evidence="6" id="KW-0472">Membrane</keyword>
<evidence type="ECO:0000256" key="2">
    <source>
        <dbReference type="ARBA" id="ARBA00022670"/>
    </source>
</evidence>
<keyword evidence="13" id="KW-1185">Reference proteome</keyword>
<dbReference type="GO" id="GO:0004252">
    <property type="term" value="F:serine-type endopeptidase activity"/>
    <property type="evidence" value="ECO:0007669"/>
    <property type="project" value="InterPro"/>
</dbReference>
<evidence type="ECO:0000256" key="6">
    <source>
        <dbReference type="ARBA" id="ARBA00023136"/>
    </source>
</evidence>
<evidence type="ECO:0000256" key="1">
    <source>
        <dbReference type="ARBA" id="ARBA00004273"/>
    </source>
</evidence>
<dbReference type="SUPFAM" id="SSF51306">
    <property type="entry name" value="LexA/Signal peptidase"/>
    <property type="match status" value="1"/>
</dbReference>
<dbReference type="InterPro" id="IPR019533">
    <property type="entry name" value="Peptidase_S26"/>
</dbReference>
<dbReference type="Proteomes" id="UP000503462">
    <property type="component" value="Chromosome 4"/>
</dbReference>
<evidence type="ECO:0000256" key="8">
    <source>
        <dbReference type="ARBA" id="ARBA00047037"/>
    </source>
</evidence>
<dbReference type="Pfam" id="PF10502">
    <property type="entry name" value="Peptidase_S26"/>
    <property type="match status" value="1"/>
</dbReference>
<protein>
    <recommendedName>
        <fullName evidence="10">Mitochondrial inner membrane protease subunit</fullName>
        <ecNumber evidence="10">3.4.21.-</ecNumber>
    </recommendedName>
</protein>
<feature type="active site" evidence="9">
    <location>
        <position position="38"/>
    </location>
</feature>
<name>A0A6H0Y1A8_9PEZI</name>
<evidence type="ECO:0000256" key="3">
    <source>
        <dbReference type="ARBA" id="ARBA00022792"/>
    </source>
</evidence>
<dbReference type="PANTHER" id="PTHR12383">
    <property type="entry name" value="PROTEASE FAMILY S26 MITOCHONDRIAL INNER MEMBRANE PROTEASE-RELATED"/>
    <property type="match status" value="1"/>
</dbReference>
<dbReference type="GO" id="GO:0006465">
    <property type="term" value="P:signal peptide processing"/>
    <property type="evidence" value="ECO:0007669"/>
    <property type="project" value="InterPro"/>
</dbReference>
<dbReference type="GO" id="GO:0042720">
    <property type="term" value="C:mitochondrial inner membrane peptidase complex"/>
    <property type="evidence" value="ECO:0007669"/>
    <property type="project" value="TreeGrafter"/>
</dbReference>
<keyword evidence="4 10" id="KW-0378">Hydrolase</keyword>
<evidence type="ECO:0000256" key="7">
    <source>
        <dbReference type="ARBA" id="ARBA00038445"/>
    </source>
</evidence>
<comment type="similarity">
    <text evidence="7">Belongs to the peptidase S26 family. IMP1 subfamily.</text>
</comment>
<dbReference type="Gene3D" id="2.10.109.10">
    <property type="entry name" value="Umud Fragment, subunit A"/>
    <property type="match status" value="1"/>
</dbReference>
<dbReference type="InterPro" id="IPR052064">
    <property type="entry name" value="Mito_IMP1_subunit"/>
</dbReference>
<keyword evidence="5 10" id="KW-0496">Mitochondrion</keyword>
<reference evidence="12 13" key="1">
    <citation type="journal article" date="2016" name="Sci. Rep.">
        <title>Peltaster fructicola genome reveals evolution from an invasive phytopathogen to an ectophytic parasite.</title>
        <authorList>
            <person name="Xu C."/>
            <person name="Chen H."/>
            <person name="Gleason M.L."/>
            <person name="Xu J.R."/>
            <person name="Liu H."/>
            <person name="Zhang R."/>
            <person name="Sun G."/>
        </authorList>
    </citation>
    <scope>NUCLEOTIDE SEQUENCE [LARGE SCALE GENOMIC DNA]</scope>
    <source>
        <strain evidence="12 13">LNHT1506</strain>
    </source>
</reference>
<dbReference type="InterPro" id="IPR000223">
    <property type="entry name" value="Pept_S26A_signal_pept_1"/>
</dbReference>
<dbReference type="InterPro" id="IPR036286">
    <property type="entry name" value="LexA/Signal_pep-like_sf"/>
</dbReference>
<keyword evidence="2 10" id="KW-0645">Protease</keyword>
<dbReference type="NCBIfam" id="TIGR02227">
    <property type="entry name" value="sigpep_I_bact"/>
    <property type="match status" value="1"/>
</dbReference>
<comment type="subunit">
    <text evidence="8">Component of the signal peptidase complex (SPC) composed of a catalytic subunit SEC11 and three accessory subunits SPC1, SPC2 and SPC3. The complex induces a local thinning of the ER membrane which is used to measure the length of the signal peptide (SP) h-region of protein substrates. This ensures the selectivity of the complex towards h-regions shorter than 18-20 amino acids. SPC associates with the translocon complex.</text>
</comment>
<dbReference type="EC" id="3.4.21.-" evidence="10"/>
<accession>A0A6H0Y1A8</accession>
<proteinExistence type="inferred from homology"/>
<dbReference type="CDD" id="cd06530">
    <property type="entry name" value="S26_SPase_I"/>
    <property type="match status" value="1"/>
</dbReference>
<dbReference type="AlphaFoldDB" id="A0A6H0Y1A8"/>